<comment type="caution">
    <text evidence="2">The sequence shown here is derived from an EMBL/GenBank/DDBJ whole genome shotgun (WGS) entry which is preliminary data.</text>
</comment>
<protein>
    <submittedName>
        <fullName evidence="2">Uncharacterized protein</fullName>
    </submittedName>
</protein>
<name>A0A0C2JPT1_THEKT</name>
<accession>A0A0C2JPT1</accession>
<evidence type="ECO:0000313" key="2">
    <source>
        <dbReference type="EMBL" id="KII71378.1"/>
    </source>
</evidence>
<feature type="chain" id="PRO_5002163440" evidence="1">
    <location>
        <begin position="19"/>
        <end position="136"/>
    </location>
</feature>
<proteinExistence type="predicted"/>
<dbReference type="Proteomes" id="UP000031668">
    <property type="component" value="Unassembled WGS sequence"/>
</dbReference>
<reference evidence="2 3" key="1">
    <citation type="journal article" date="2014" name="Genome Biol. Evol.">
        <title>The genome of the myxosporean Thelohanellus kitauei shows adaptations to nutrient acquisition within its fish host.</title>
        <authorList>
            <person name="Yang Y."/>
            <person name="Xiong J."/>
            <person name="Zhou Z."/>
            <person name="Huo F."/>
            <person name="Miao W."/>
            <person name="Ran C."/>
            <person name="Liu Y."/>
            <person name="Zhang J."/>
            <person name="Feng J."/>
            <person name="Wang M."/>
            <person name="Wang M."/>
            <person name="Wang L."/>
            <person name="Yao B."/>
        </authorList>
    </citation>
    <scope>NUCLEOTIDE SEQUENCE [LARGE SCALE GENOMIC DNA]</scope>
    <source>
        <strain evidence="2">Wuqing</strain>
    </source>
</reference>
<gene>
    <name evidence="2" type="ORF">RF11_14617</name>
</gene>
<keyword evidence="3" id="KW-1185">Reference proteome</keyword>
<keyword evidence="1" id="KW-0732">Signal</keyword>
<evidence type="ECO:0000313" key="3">
    <source>
        <dbReference type="Proteomes" id="UP000031668"/>
    </source>
</evidence>
<dbReference type="AlphaFoldDB" id="A0A0C2JPT1"/>
<feature type="signal peptide" evidence="1">
    <location>
        <begin position="1"/>
        <end position="18"/>
    </location>
</feature>
<dbReference type="EMBL" id="JWZT01001781">
    <property type="protein sequence ID" value="KII71378.1"/>
    <property type="molecule type" value="Genomic_DNA"/>
</dbReference>
<sequence length="136" mass="15421">MKVPILLWLLGAVRSAVGQGGPEVDFQIPDKWVIDVFDQVRNGLLSGDLQIRDEHSSEIHELNENEKTLLQSRRLIGVKLKPYSQSGKSGVIFSFKFLAPNKLWQIMPPEQYIKVSRDSNGTFEVYYLGSDKNMAI</sequence>
<evidence type="ECO:0000256" key="1">
    <source>
        <dbReference type="SAM" id="SignalP"/>
    </source>
</evidence>
<organism evidence="2 3">
    <name type="scientific">Thelohanellus kitauei</name>
    <name type="common">Myxosporean</name>
    <dbReference type="NCBI Taxonomy" id="669202"/>
    <lineage>
        <taxon>Eukaryota</taxon>
        <taxon>Metazoa</taxon>
        <taxon>Cnidaria</taxon>
        <taxon>Myxozoa</taxon>
        <taxon>Myxosporea</taxon>
        <taxon>Bivalvulida</taxon>
        <taxon>Platysporina</taxon>
        <taxon>Myxobolidae</taxon>
        <taxon>Thelohanellus</taxon>
    </lineage>
</organism>